<keyword evidence="4 7" id="KW-0812">Transmembrane</keyword>
<dbReference type="PANTHER" id="PTHR23513">
    <property type="entry name" value="INTEGRAL MEMBRANE EFFLUX PROTEIN-RELATED"/>
    <property type="match status" value="1"/>
</dbReference>
<dbReference type="GO" id="GO:0005886">
    <property type="term" value="C:plasma membrane"/>
    <property type="evidence" value="ECO:0007669"/>
    <property type="project" value="UniProtKB-SubCell"/>
</dbReference>
<comment type="caution">
    <text evidence="9">The sequence shown here is derived from an EMBL/GenBank/DDBJ whole genome shotgun (WGS) entry which is preliminary data.</text>
</comment>
<dbReference type="CDD" id="cd06173">
    <property type="entry name" value="MFS_MefA_like"/>
    <property type="match status" value="1"/>
</dbReference>
<feature type="transmembrane region" description="Helical" evidence="7">
    <location>
        <begin position="83"/>
        <end position="101"/>
    </location>
</feature>
<keyword evidence="2" id="KW-0813">Transport</keyword>
<feature type="transmembrane region" description="Helical" evidence="7">
    <location>
        <begin position="50"/>
        <end position="71"/>
    </location>
</feature>
<feature type="transmembrane region" description="Helical" evidence="7">
    <location>
        <begin position="372"/>
        <end position="395"/>
    </location>
</feature>
<evidence type="ECO:0000256" key="1">
    <source>
        <dbReference type="ARBA" id="ARBA00004651"/>
    </source>
</evidence>
<accession>N6VEW5</accession>
<dbReference type="Pfam" id="PF05977">
    <property type="entry name" value="MFS_3"/>
    <property type="match status" value="1"/>
</dbReference>
<dbReference type="InterPro" id="IPR010290">
    <property type="entry name" value="TM_effector"/>
</dbReference>
<dbReference type="PATRIC" id="fig|363754.4.peg.391"/>
<feature type="transmembrane region" description="Helical" evidence="7">
    <location>
        <begin position="287"/>
        <end position="305"/>
    </location>
</feature>
<dbReference type="InterPro" id="IPR020846">
    <property type="entry name" value="MFS_dom"/>
</dbReference>
<dbReference type="STRING" id="363754.RHSP_82544"/>
<evidence type="ECO:0000256" key="3">
    <source>
        <dbReference type="ARBA" id="ARBA00022475"/>
    </source>
</evidence>
<dbReference type="RefSeq" id="WP_004107885.1">
    <property type="nucleotide sequence ID" value="NZ_AQHN01000005.1"/>
</dbReference>
<protein>
    <submittedName>
        <fullName evidence="9">Permease protein</fullName>
    </submittedName>
</protein>
<dbReference type="PANTHER" id="PTHR23513:SF9">
    <property type="entry name" value="ENTEROBACTIN EXPORTER ENTS"/>
    <property type="match status" value="1"/>
</dbReference>
<evidence type="ECO:0000256" key="6">
    <source>
        <dbReference type="ARBA" id="ARBA00023136"/>
    </source>
</evidence>
<keyword evidence="6 7" id="KW-0472">Membrane</keyword>
<evidence type="ECO:0000259" key="8">
    <source>
        <dbReference type="PROSITE" id="PS50850"/>
    </source>
</evidence>
<name>N6VEW5_9HYPH</name>
<proteinExistence type="predicted"/>
<dbReference type="Proteomes" id="UP000012429">
    <property type="component" value="Unassembled WGS sequence"/>
</dbReference>
<evidence type="ECO:0000256" key="5">
    <source>
        <dbReference type="ARBA" id="ARBA00022989"/>
    </source>
</evidence>
<feature type="transmembrane region" description="Helical" evidence="7">
    <location>
        <begin position="260"/>
        <end position="280"/>
    </location>
</feature>
<organism evidence="9 10">
    <name type="scientific">Rhizobium freirei PRF 81</name>
    <dbReference type="NCBI Taxonomy" id="363754"/>
    <lineage>
        <taxon>Bacteria</taxon>
        <taxon>Pseudomonadati</taxon>
        <taxon>Pseudomonadota</taxon>
        <taxon>Alphaproteobacteria</taxon>
        <taxon>Hyphomicrobiales</taxon>
        <taxon>Rhizobiaceae</taxon>
        <taxon>Rhizobium/Agrobacterium group</taxon>
        <taxon>Rhizobium</taxon>
    </lineage>
</organism>
<dbReference type="PROSITE" id="PS50850">
    <property type="entry name" value="MFS"/>
    <property type="match status" value="1"/>
</dbReference>
<keyword evidence="3" id="KW-1003">Cell membrane</keyword>
<feature type="transmembrane region" description="Helical" evidence="7">
    <location>
        <begin position="223"/>
        <end position="248"/>
    </location>
</feature>
<dbReference type="SUPFAM" id="SSF103473">
    <property type="entry name" value="MFS general substrate transporter"/>
    <property type="match status" value="1"/>
</dbReference>
<dbReference type="AlphaFoldDB" id="N6VEW5"/>
<evidence type="ECO:0000256" key="4">
    <source>
        <dbReference type="ARBA" id="ARBA00022692"/>
    </source>
</evidence>
<sequence>MSFAASGDRFAAFRHIAYTYFFFARFLTAFATQIVSVSVGWQMYDHTGNPAYLGLIGLVQFLPSLLLILVTGTVADRYNRRRVAAICIFVGMLCTAALLFLTVSGTFAPLPVFMILAVFGVERAFMTPSMQSLAPNLIPPQDLSNAVTWNSMSWDAAAVLGPVAGGLLYGVSAGASYTVAVIFLAAGSILTFLIPKPHQRAAQQSKSMNEILAGFRFIWSEKVVLGAVSLDLFAVLLGGAVALMPVYARDVLTLGPWGLGLLRAAPSFGAIAMGLFLATYPIRHRAGVYMFAGVAMFGLGTLVFGVSHTPWLSITALAVMGASDLISVYVRETLITLWTPDHVRGRVNAVNMVFVGASNELGEFRAGIMAHYFGAIPAVVIGGLGTLTVAILWAAGFPQLRQIDSLNAPDRKSEPQPA</sequence>
<evidence type="ECO:0000313" key="10">
    <source>
        <dbReference type="Proteomes" id="UP000012429"/>
    </source>
</evidence>
<keyword evidence="5 7" id="KW-1133">Transmembrane helix</keyword>
<evidence type="ECO:0000256" key="2">
    <source>
        <dbReference type="ARBA" id="ARBA00022448"/>
    </source>
</evidence>
<evidence type="ECO:0000256" key="7">
    <source>
        <dbReference type="SAM" id="Phobius"/>
    </source>
</evidence>
<comment type="subcellular location">
    <subcellularLocation>
        <location evidence="1">Cell membrane</location>
        <topology evidence="1">Multi-pass membrane protein</topology>
    </subcellularLocation>
</comment>
<dbReference type="GO" id="GO:0022857">
    <property type="term" value="F:transmembrane transporter activity"/>
    <property type="evidence" value="ECO:0007669"/>
    <property type="project" value="InterPro"/>
</dbReference>
<dbReference type="EMBL" id="AQHN01000005">
    <property type="protein sequence ID" value="ENN89617.1"/>
    <property type="molecule type" value="Genomic_DNA"/>
</dbReference>
<keyword evidence="10" id="KW-1185">Reference proteome</keyword>
<dbReference type="Gene3D" id="1.20.1250.20">
    <property type="entry name" value="MFS general substrate transporter like domains"/>
    <property type="match status" value="1"/>
</dbReference>
<feature type="transmembrane region" description="Helical" evidence="7">
    <location>
        <begin position="20"/>
        <end position="44"/>
    </location>
</feature>
<dbReference type="OrthoDB" id="7283966at2"/>
<feature type="domain" description="Major facilitator superfamily (MFS) profile" evidence="8">
    <location>
        <begin position="17"/>
        <end position="401"/>
    </location>
</feature>
<reference evidence="9 10" key="1">
    <citation type="journal article" date="2012" name="BMC Genomics">
        <title>Genomic basis of broad host range and environmental adaptability of Rhizobium tropici CIAT 899 and Rhizobium sp. PRF 81 which are used in inoculants for common bean (Phaseolus vulgaris L.).</title>
        <authorList>
            <person name="Ormeno-Orrillo E."/>
            <person name="Menna P."/>
            <person name="Almeida L.G."/>
            <person name="Ollero F.J."/>
            <person name="Nicolas M.F."/>
            <person name="Pains Rodrigues E."/>
            <person name="Shigueyoshi Nakatani A."/>
            <person name="Silva Batista J.S."/>
            <person name="Oliveira Chueire L.M."/>
            <person name="Souza R.C."/>
            <person name="Ribeiro Vasconcelos A.T."/>
            <person name="Megias M."/>
            <person name="Hungria M."/>
            <person name="Martinez-Romero E."/>
        </authorList>
    </citation>
    <scope>NUCLEOTIDE SEQUENCE [LARGE SCALE GENOMIC DNA]</scope>
    <source>
        <strain evidence="9 10">PRF 81</strain>
    </source>
</reference>
<gene>
    <name evidence="9" type="ORF">RHSP_82544</name>
</gene>
<feature type="transmembrane region" description="Helical" evidence="7">
    <location>
        <begin position="175"/>
        <end position="194"/>
    </location>
</feature>
<dbReference type="InterPro" id="IPR036259">
    <property type="entry name" value="MFS_trans_sf"/>
</dbReference>
<evidence type="ECO:0000313" key="9">
    <source>
        <dbReference type="EMBL" id="ENN89617.1"/>
    </source>
</evidence>